<sequence length="214" mass="23229">MTRQGDAGLRESGDLQLRRAVIESADSLYYAHGFRAVGMDALRQHAGVSLKLIYRLFPSKESIVLAVLDYRHQIWAGEVTAAVERAESPRERLLAIYDYLAGWFRSENFRGCVFINAFGELATESPAVAAKAAEHKRDFRDYMDQLAIDAGFSAELGDQLMLLAEGAQVTAAITGDAAMAMKARRAAEMLLSFEETRPTASVAGGSAAPQSHGG</sequence>
<evidence type="ECO:0000259" key="5">
    <source>
        <dbReference type="PROSITE" id="PS50977"/>
    </source>
</evidence>
<protein>
    <submittedName>
        <fullName evidence="6">AcrR family transcriptional regulator</fullName>
    </submittedName>
</protein>
<name>A0ABR9J8C7_9MICC</name>
<keyword evidence="7" id="KW-1185">Reference proteome</keyword>
<dbReference type="PROSITE" id="PS50977">
    <property type="entry name" value="HTH_TETR_2"/>
    <property type="match status" value="1"/>
</dbReference>
<accession>A0ABR9J8C7</accession>
<dbReference type="Pfam" id="PF00440">
    <property type="entry name" value="TetR_N"/>
    <property type="match status" value="1"/>
</dbReference>
<evidence type="ECO:0000256" key="4">
    <source>
        <dbReference type="PROSITE-ProRule" id="PRU00335"/>
    </source>
</evidence>
<feature type="domain" description="HTH tetR-type" evidence="5">
    <location>
        <begin position="15"/>
        <end position="75"/>
    </location>
</feature>
<comment type="caution">
    <text evidence="6">The sequence shown here is derived from an EMBL/GenBank/DDBJ whole genome shotgun (WGS) entry which is preliminary data.</text>
</comment>
<dbReference type="Pfam" id="PF16925">
    <property type="entry name" value="TetR_C_13"/>
    <property type="match status" value="1"/>
</dbReference>
<gene>
    <name evidence="6" type="ORF">H4W26_001882</name>
</gene>
<evidence type="ECO:0000313" key="6">
    <source>
        <dbReference type="EMBL" id="MBE1515127.1"/>
    </source>
</evidence>
<evidence type="ECO:0000256" key="1">
    <source>
        <dbReference type="ARBA" id="ARBA00023015"/>
    </source>
</evidence>
<dbReference type="Proteomes" id="UP000636579">
    <property type="component" value="Unassembled WGS sequence"/>
</dbReference>
<dbReference type="RefSeq" id="WP_192591791.1">
    <property type="nucleotide sequence ID" value="NZ_JADBEE010000001.1"/>
</dbReference>
<dbReference type="SUPFAM" id="SSF48498">
    <property type="entry name" value="Tetracyclin repressor-like, C-terminal domain"/>
    <property type="match status" value="1"/>
</dbReference>
<evidence type="ECO:0000313" key="7">
    <source>
        <dbReference type="Proteomes" id="UP000636579"/>
    </source>
</evidence>
<dbReference type="InterPro" id="IPR011075">
    <property type="entry name" value="TetR_C"/>
</dbReference>
<dbReference type="Gene3D" id="1.10.357.10">
    <property type="entry name" value="Tetracycline Repressor, domain 2"/>
    <property type="match status" value="1"/>
</dbReference>
<feature type="DNA-binding region" description="H-T-H motif" evidence="4">
    <location>
        <begin position="38"/>
        <end position="57"/>
    </location>
</feature>
<dbReference type="PANTHER" id="PTHR47506:SF1">
    <property type="entry name" value="HTH-TYPE TRANSCRIPTIONAL REGULATOR YJDC"/>
    <property type="match status" value="1"/>
</dbReference>
<keyword evidence="1" id="KW-0805">Transcription regulation</keyword>
<keyword evidence="2 4" id="KW-0238">DNA-binding</keyword>
<dbReference type="InterPro" id="IPR009057">
    <property type="entry name" value="Homeodomain-like_sf"/>
</dbReference>
<keyword evidence="3" id="KW-0804">Transcription</keyword>
<proteinExistence type="predicted"/>
<evidence type="ECO:0000256" key="2">
    <source>
        <dbReference type="ARBA" id="ARBA00023125"/>
    </source>
</evidence>
<evidence type="ECO:0000256" key="3">
    <source>
        <dbReference type="ARBA" id="ARBA00023163"/>
    </source>
</evidence>
<dbReference type="EMBL" id="JADBEE010000001">
    <property type="protein sequence ID" value="MBE1515127.1"/>
    <property type="molecule type" value="Genomic_DNA"/>
</dbReference>
<dbReference type="SUPFAM" id="SSF46689">
    <property type="entry name" value="Homeodomain-like"/>
    <property type="match status" value="1"/>
</dbReference>
<dbReference type="InterPro" id="IPR036271">
    <property type="entry name" value="Tet_transcr_reg_TetR-rel_C_sf"/>
</dbReference>
<organism evidence="6 7">
    <name type="scientific">Nesterenkonia halotolerans</name>
    <dbReference type="NCBI Taxonomy" id="225325"/>
    <lineage>
        <taxon>Bacteria</taxon>
        <taxon>Bacillati</taxon>
        <taxon>Actinomycetota</taxon>
        <taxon>Actinomycetes</taxon>
        <taxon>Micrococcales</taxon>
        <taxon>Micrococcaceae</taxon>
        <taxon>Nesterenkonia</taxon>
    </lineage>
</organism>
<dbReference type="PANTHER" id="PTHR47506">
    <property type="entry name" value="TRANSCRIPTIONAL REGULATORY PROTEIN"/>
    <property type="match status" value="1"/>
</dbReference>
<dbReference type="PRINTS" id="PR00455">
    <property type="entry name" value="HTHTETR"/>
</dbReference>
<reference evidence="6 7" key="1">
    <citation type="submission" date="2020-10" db="EMBL/GenBank/DDBJ databases">
        <title>Sequencing the genomes of 1000 actinobacteria strains.</title>
        <authorList>
            <person name="Klenk H.-P."/>
        </authorList>
    </citation>
    <scope>NUCLEOTIDE SEQUENCE [LARGE SCALE GENOMIC DNA]</scope>
    <source>
        <strain evidence="6 7">DSM 15474</strain>
    </source>
</reference>
<dbReference type="InterPro" id="IPR001647">
    <property type="entry name" value="HTH_TetR"/>
</dbReference>